<dbReference type="Proteomes" id="UP000217763">
    <property type="component" value="Chromosome"/>
</dbReference>
<sequence length="370" mass="39958">MIHSVPAVMGLIKRLLFVMMLSSLVLSAGTVLPQARDAARIFWWQGDPLLMVQFRLQWLPAARYATALEQALQEEELELARSLYQLAQEQGVALDEGLVTRLQAADRWQTRMLRSAGDIWQGLSTGRADSAEGMAAAVITDLTLLGDLRDLTREGLAWPDHDPLLLALAGTGLGLSALSLASGGATVPARAGVSLLKVARKSGRMSRQLGEQLYRLSRDAIDGRAARELGERLGRLELKQLGRAELDELALAAGRIVGTEAAGQLASTGRAVRNIAGHSGARGAMDSLGRADSVRELLRLEQVSSGYRGSYRGVLRLLPDAGKGLYRLSLLMASLLLWLGSFLLWSLGALWTLQRGLRGLYRGLFGRSAG</sequence>
<protein>
    <submittedName>
        <fullName evidence="2">Uncharacterized protein</fullName>
    </submittedName>
</protein>
<feature type="transmembrane region" description="Helical" evidence="1">
    <location>
        <begin position="328"/>
        <end position="353"/>
    </location>
</feature>
<organism evidence="2 3">
    <name type="scientific">Zobellella denitrificans</name>
    <dbReference type="NCBI Taxonomy" id="347534"/>
    <lineage>
        <taxon>Bacteria</taxon>
        <taxon>Pseudomonadati</taxon>
        <taxon>Pseudomonadota</taxon>
        <taxon>Gammaproteobacteria</taxon>
        <taxon>Aeromonadales</taxon>
        <taxon>Aeromonadaceae</taxon>
        <taxon>Zobellella</taxon>
    </lineage>
</organism>
<evidence type="ECO:0000313" key="2">
    <source>
        <dbReference type="EMBL" id="ATG73893.1"/>
    </source>
</evidence>
<keyword evidence="1" id="KW-0812">Transmembrane</keyword>
<dbReference type="AlphaFoldDB" id="A0A291HP20"/>
<keyword evidence="1" id="KW-0472">Membrane</keyword>
<keyword evidence="3" id="KW-1185">Reference proteome</keyword>
<evidence type="ECO:0000313" key="3">
    <source>
        <dbReference type="Proteomes" id="UP000217763"/>
    </source>
</evidence>
<reference evidence="3" key="1">
    <citation type="submission" date="2015-09" db="EMBL/GenBank/DDBJ databases">
        <authorList>
            <person name="Shao Z."/>
            <person name="Wang L."/>
        </authorList>
    </citation>
    <scope>NUCLEOTIDE SEQUENCE [LARGE SCALE GENOMIC DNA]</scope>
    <source>
        <strain evidence="3">F13-1</strain>
    </source>
</reference>
<dbReference type="EMBL" id="CP012621">
    <property type="protein sequence ID" value="ATG73893.1"/>
    <property type="molecule type" value="Genomic_DNA"/>
</dbReference>
<dbReference type="RefSeq" id="WP_096779104.1">
    <property type="nucleotide sequence ID" value="NZ_CP012621.1"/>
</dbReference>
<keyword evidence="1" id="KW-1133">Transmembrane helix</keyword>
<evidence type="ECO:0000256" key="1">
    <source>
        <dbReference type="SAM" id="Phobius"/>
    </source>
</evidence>
<dbReference type="KEGG" id="zdf:AN401_08515"/>
<proteinExistence type="predicted"/>
<name>A0A291HP20_9GAMM</name>
<gene>
    <name evidence="2" type="ORF">AN401_08515</name>
</gene>
<accession>A0A291HP20</accession>